<feature type="transmembrane region" description="Helical" evidence="1">
    <location>
        <begin position="86"/>
        <end position="105"/>
    </location>
</feature>
<evidence type="ECO:0000313" key="3">
    <source>
        <dbReference type="Proteomes" id="UP001231616"/>
    </source>
</evidence>
<keyword evidence="3" id="KW-1185">Reference proteome</keyword>
<dbReference type="RefSeq" id="WP_305892040.1">
    <property type="nucleotide sequence ID" value="NZ_JAUZVZ010000001.1"/>
</dbReference>
<protein>
    <submittedName>
        <fullName evidence="2">MFS transporter permease</fullName>
    </submittedName>
</protein>
<sequence length="238" mass="25863">MNGGASYQLQDFIPFTIEIYVRLLERLNETLWPLHLITLTLGMAVVWLALTNRTRLACLFIAPIWTFVAVAFFMQHYAELNWAGGYIGYVFFAQAMLLLVISLSGKGIHTMPQQKPAVFLGGVDKVAVLIGIAIALAGLIALPLLAPLTTGASWQQAEVFGIHADPTAITTLGLLLIMLRGWVLWLSMIIPACWLLISALTLWALDASGAIALIAIQATGLIGLMAASAPKRKYFIKS</sequence>
<feature type="transmembrane region" description="Helical" evidence="1">
    <location>
        <begin position="126"/>
        <end position="148"/>
    </location>
</feature>
<reference evidence="2 3" key="1">
    <citation type="submission" date="2023-08" db="EMBL/GenBank/DDBJ databases">
        <authorList>
            <person name="Joshi A."/>
            <person name="Thite S."/>
        </authorList>
    </citation>
    <scope>NUCLEOTIDE SEQUENCE [LARGE SCALE GENOMIC DNA]</scope>
    <source>
        <strain evidence="2 3">AC40</strain>
    </source>
</reference>
<accession>A0ABT9GUX0</accession>
<feature type="transmembrane region" description="Helical" evidence="1">
    <location>
        <begin position="160"/>
        <end position="177"/>
    </location>
</feature>
<gene>
    <name evidence="2" type="ORF">Q3O60_01020</name>
</gene>
<dbReference type="Proteomes" id="UP001231616">
    <property type="component" value="Unassembled WGS sequence"/>
</dbReference>
<dbReference type="EMBL" id="JAUZVZ010000001">
    <property type="protein sequence ID" value="MDP4534773.1"/>
    <property type="molecule type" value="Genomic_DNA"/>
</dbReference>
<keyword evidence="1" id="KW-0812">Transmembrane</keyword>
<comment type="caution">
    <text evidence="2">The sequence shown here is derived from an EMBL/GenBank/DDBJ whole genome shotgun (WGS) entry which is preliminary data.</text>
</comment>
<feature type="transmembrane region" description="Helical" evidence="1">
    <location>
        <begin position="57"/>
        <end position="74"/>
    </location>
</feature>
<proteinExistence type="predicted"/>
<keyword evidence="1" id="KW-1133">Transmembrane helix</keyword>
<evidence type="ECO:0000256" key="1">
    <source>
        <dbReference type="SAM" id="Phobius"/>
    </source>
</evidence>
<feature type="transmembrane region" description="Helical" evidence="1">
    <location>
        <begin position="210"/>
        <end position="229"/>
    </location>
</feature>
<feature type="transmembrane region" description="Helical" evidence="1">
    <location>
        <begin position="31"/>
        <end position="50"/>
    </location>
</feature>
<evidence type="ECO:0000313" key="2">
    <source>
        <dbReference type="EMBL" id="MDP4534773.1"/>
    </source>
</evidence>
<feature type="transmembrane region" description="Helical" evidence="1">
    <location>
        <begin position="184"/>
        <end position="204"/>
    </location>
</feature>
<organism evidence="2 3">
    <name type="scientific">Alkalimonas collagenimarina</name>
    <dbReference type="NCBI Taxonomy" id="400390"/>
    <lineage>
        <taxon>Bacteria</taxon>
        <taxon>Pseudomonadati</taxon>
        <taxon>Pseudomonadota</taxon>
        <taxon>Gammaproteobacteria</taxon>
        <taxon>Alkalimonas</taxon>
    </lineage>
</organism>
<name>A0ABT9GUX0_9GAMM</name>
<keyword evidence="1" id="KW-0472">Membrane</keyword>